<dbReference type="HOGENOM" id="CLU_039068_6_0_11"/>
<dbReference type="RefSeq" id="WP_006236449.1">
    <property type="nucleotide sequence ID" value="NZ_JH636049.1"/>
</dbReference>
<keyword evidence="3" id="KW-0949">S-adenosyl-L-methionine</keyword>
<evidence type="ECO:0000256" key="1">
    <source>
        <dbReference type="ARBA" id="ARBA00022603"/>
    </source>
</evidence>
<evidence type="ECO:0000256" key="3">
    <source>
        <dbReference type="ARBA" id="ARBA00022691"/>
    </source>
</evidence>
<dbReference type="AlphaFoldDB" id="I0UWV5"/>
<dbReference type="OrthoDB" id="9777638at2"/>
<keyword evidence="6" id="KW-1185">Reference proteome</keyword>
<name>I0UWV5_9PSEU</name>
<organism evidence="5 6">
    <name type="scientific">Saccharomonospora xinjiangensis XJ-54</name>
    <dbReference type="NCBI Taxonomy" id="882086"/>
    <lineage>
        <taxon>Bacteria</taxon>
        <taxon>Bacillati</taxon>
        <taxon>Actinomycetota</taxon>
        <taxon>Actinomycetes</taxon>
        <taxon>Pseudonocardiales</taxon>
        <taxon>Pseudonocardiaceae</taxon>
        <taxon>Saccharomonospora</taxon>
    </lineage>
</organism>
<dbReference type="PANTHER" id="PTHR44068:SF11">
    <property type="entry name" value="GERANYL DIPHOSPHATE 2-C-METHYLTRANSFERASE"/>
    <property type="match status" value="1"/>
</dbReference>
<dbReference type="STRING" id="882086.SacxiDRAFT_0073"/>
<protein>
    <submittedName>
        <fullName evidence="5">Methylase involved in ubiquinone/menaquinone biosynthesis</fullName>
    </submittedName>
</protein>
<dbReference type="SMART" id="SM00828">
    <property type="entry name" value="PKS_MT"/>
    <property type="match status" value="1"/>
</dbReference>
<dbReference type="InterPro" id="IPR050447">
    <property type="entry name" value="Erg6_SMT_methyltransf"/>
</dbReference>
<keyword evidence="5" id="KW-0830">Ubiquinone</keyword>
<dbReference type="InterPro" id="IPR013216">
    <property type="entry name" value="Methyltransf_11"/>
</dbReference>
<keyword evidence="1 5" id="KW-0489">Methyltransferase</keyword>
<evidence type="ECO:0000313" key="6">
    <source>
        <dbReference type="Proteomes" id="UP000004691"/>
    </source>
</evidence>
<feature type="domain" description="Polyketide synthase-like methyltransferase" evidence="4">
    <location>
        <begin position="35"/>
        <end position="277"/>
    </location>
</feature>
<dbReference type="InterPro" id="IPR029063">
    <property type="entry name" value="SAM-dependent_MTases_sf"/>
</dbReference>
<dbReference type="Pfam" id="PF08241">
    <property type="entry name" value="Methyltransf_11"/>
    <property type="match status" value="1"/>
</dbReference>
<dbReference type="Gene3D" id="3.40.50.150">
    <property type="entry name" value="Vaccinia Virus protein VP39"/>
    <property type="match status" value="1"/>
</dbReference>
<reference evidence="5 6" key="1">
    <citation type="submission" date="2012-01" db="EMBL/GenBank/DDBJ databases">
        <title>Improved High-Quality Draft sequence of Saccharomonospora xinjiangensis XJ-54.</title>
        <authorList>
            <consortium name="US DOE Joint Genome Institute"/>
            <person name="Lucas S."/>
            <person name="Han J."/>
            <person name="Lapidus A."/>
            <person name="Cheng J.-F."/>
            <person name="Goodwin L."/>
            <person name="Pitluck S."/>
            <person name="Peters L."/>
            <person name="Mikhailova N."/>
            <person name="Teshima H."/>
            <person name="Detter J.C."/>
            <person name="Han C."/>
            <person name="Tapia R."/>
            <person name="Land M."/>
            <person name="Hauser L."/>
            <person name="Kyrpides N."/>
            <person name="Ivanova N."/>
            <person name="Pagani I."/>
            <person name="Brambilla E.-M."/>
            <person name="Klenk H.-P."/>
            <person name="Woyke T."/>
        </authorList>
    </citation>
    <scope>NUCLEOTIDE SEQUENCE [LARGE SCALE GENOMIC DNA]</scope>
    <source>
        <strain evidence="5 6">XJ-54</strain>
    </source>
</reference>
<dbReference type="eggNOG" id="COG2230">
    <property type="taxonomic scope" value="Bacteria"/>
</dbReference>
<dbReference type="GO" id="GO:0008757">
    <property type="term" value="F:S-adenosylmethionine-dependent methyltransferase activity"/>
    <property type="evidence" value="ECO:0007669"/>
    <property type="project" value="InterPro"/>
</dbReference>
<sequence length="277" mass="30539">MTQNIPSADEIGDFYDLVGPALRDVWDDNCHFGYWLDDDDESSVEEATDRFTDILIDKLDLGEGSRLLDVGCGFGKPAMRIARTTGAVVVGVTISKHQVTEATRRVEESGLSEQVSFQLENAMKMPFPDASFDAVLAFESIIHMDRPTALAEMARVLKPGGRLVITDMIERAPKGTEAKSVAELAFEVEVDPLPRAEDYHDLLSGTDITIEELLDVTEHTKYTPQRLGTQFSRIREEVESRYGDQADDLMKRAVAPLSGAIEIGYLVVVGRRAASTA</sequence>
<gene>
    <name evidence="5" type="ORF">SacxiDRAFT_0073</name>
</gene>
<dbReference type="CDD" id="cd02440">
    <property type="entry name" value="AdoMet_MTases"/>
    <property type="match status" value="1"/>
</dbReference>
<dbReference type="GO" id="GO:0032259">
    <property type="term" value="P:methylation"/>
    <property type="evidence" value="ECO:0007669"/>
    <property type="project" value="UniProtKB-KW"/>
</dbReference>
<evidence type="ECO:0000259" key="4">
    <source>
        <dbReference type="SMART" id="SM00828"/>
    </source>
</evidence>
<dbReference type="Proteomes" id="UP000004691">
    <property type="component" value="Unassembled WGS sequence"/>
</dbReference>
<proteinExistence type="predicted"/>
<accession>I0UWV5</accession>
<evidence type="ECO:0000313" key="5">
    <source>
        <dbReference type="EMBL" id="EID52358.1"/>
    </source>
</evidence>
<evidence type="ECO:0000256" key="2">
    <source>
        <dbReference type="ARBA" id="ARBA00022679"/>
    </source>
</evidence>
<keyword evidence="2" id="KW-0808">Transferase</keyword>
<dbReference type="EMBL" id="JH636049">
    <property type="protein sequence ID" value="EID52358.1"/>
    <property type="molecule type" value="Genomic_DNA"/>
</dbReference>
<dbReference type="InterPro" id="IPR020803">
    <property type="entry name" value="MeTfrase_dom"/>
</dbReference>
<dbReference type="PANTHER" id="PTHR44068">
    <property type="entry name" value="ZGC:194242"/>
    <property type="match status" value="1"/>
</dbReference>
<dbReference type="SUPFAM" id="SSF53335">
    <property type="entry name" value="S-adenosyl-L-methionine-dependent methyltransferases"/>
    <property type="match status" value="1"/>
</dbReference>